<sequence>MKEEKVTRKLTLLEKEIPPCFRTIISIMEHCGIEEYDEQVIPMILSYIKSKLTKIIEDANQINMHCVAEGGEAPALTEESLRLAFEISEKHESNPKVPSISEVNSKPLPRLPKKGSDFEARAKEKMTKDPGFLLNPNFS</sequence>
<dbReference type="Pfam" id="PF02291">
    <property type="entry name" value="TFIID-31kDa"/>
    <property type="match status" value="1"/>
</dbReference>
<dbReference type="Gene3D" id="1.10.20.10">
    <property type="entry name" value="Histone, subunit A"/>
    <property type="match status" value="1"/>
</dbReference>
<feature type="region of interest" description="Disordered" evidence="1">
    <location>
        <begin position="90"/>
        <end position="139"/>
    </location>
</feature>
<organism evidence="2 3">
    <name type="scientific">Euplotes crassus</name>
    <dbReference type="NCBI Taxonomy" id="5936"/>
    <lineage>
        <taxon>Eukaryota</taxon>
        <taxon>Sar</taxon>
        <taxon>Alveolata</taxon>
        <taxon>Ciliophora</taxon>
        <taxon>Intramacronucleata</taxon>
        <taxon>Spirotrichea</taxon>
        <taxon>Hypotrichia</taxon>
        <taxon>Euplotida</taxon>
        <taxon>Euplotidae</taxon>
        <taxon>Moneuplotes</taxon>
    </lineage>
</organism>
<name>A0AAD1Y0T6_EUPCR</name>
<gene>
    <name evidence="2" type="ORF">ECRASSUSDP1_LOCUS24559</name>
</gene>
<dbReference type="Proteomes" id="UP001295684">
    <property type="component" value="Unassembled WGS sequence"/>
</dbReference>
<dbReference type="GO" id="GO:0046982">
    <property type="term" value="F:protein heterodimerization activity"/>
    <property type="evidence" value="ECO:0007669"/>
    <property type="project" value="InterPro"/>
</dbReference>
<dbReference type="EMBL" id="CAMPGE010025296">
    <property type="protein sequence ID" value="CAI2383068.1"/>
    <property type="molecule type" value="Genomic_DNA"/>
</dbReference>
<dbReference type="InterPro" id="IPR009072">
    <property type="entry name" value="Histone-fold"/>
</dbReference>
<proteinExistence type="predicted"/>
<evidence type="ECO:0000313" key="3">
    <source>
        <dbReference type="Proteomes" id="UP001295684"/>
    </source>
</evidence>
<dbReference type="InterPro" id="IPR003162">
    <property type="entry name" value="TFIID-31"/>
</dbReference>
<keyword evidence="3" id="KW-1185">Reference proteome</keyword>
<evidence type="ECO:0000256" key="1">
    <source>
        <dbReference type="SAM" id="MobiDB-lite"/>
    </source>
</evidence>
<protein>
    <submittedName>
        <fullName evidence="2">Uncharacterized protein</fullName>
    </submittedName>
</protein>
<reference evidence="2" key="1">
    <citation type="submission" date="2023-07" db="EMBL/GenBank/DDBJ databases">
        <authorList>
            <consortium name="AG Swart"/>
            <person name="Singh M."/>
            <person name="Singh A."/>
            <person name="Seah K."/>
            <person name="Emmerich C."/>
        </authorList>
    </citation>
    <scope>NUCLEOTIDE SEQUENCE</scope>
    <source>
        <strain evidence="2">DP1</strain>
    </source>
</reference>
<feature type="compositionally biased region" description="Basic and acidic residues" evidence="1">
    <location>
        <begin position="114"/>
        <end position="128"/>
    </location>
</feature>
<accession>A0AAD1Y0T6</accession>
<dbReference type="GO" id="GO:0006352">
    <property type="term" value="P:DNA-templated transcription initiation"/>
    <property type="evidence" value="ECO:0007669"/>
    <property type="project" value="InterPro"/>
</dbReference>
<evidence type="ECO:0000313" key="2">
    <source>
        <dbReference type="EMBL" id="CAI2383068.1"/>
    </source>
</evidence>
<dbReference type="AlphaFoldDB" id="A0AAD1Y0T6"/>
<comment type="caution">
    <text evidence="2">The sequence shown here is derived from an EMBL/GenBank/DDBJ whole genome shotgun (WGS) entry which is preliminary data.</text>
</comment>